<dbReference type="Proteomes" id="UP000001055">
    <property type="component" value="Unassembled WGS sequence"/>
</dbReference>
<evidence type="ECO:0000313" key="1">
    <source>
        <dbReference type="EMBL" id="EAT84811.1"/>
    </source>
</evidence>
<dbReference type="InParanoid" id="Q0ULL9"/>
<protein>
    <submittedName>
        <fullName evidence="1">Uncharacterized protein</fullName>
    </submittedName>
</protein>
<dbReference type="EMBL" id="CH445335">
    <property type="protein sequence ID" value="EAT84811.1"/>
    <property type="molecule type" value="Genomic_DNA"/>
</dbReference>
<dbReference type="KEGG" id="pno:SNOG_07345"/>
<name>Q0ULL9_PHANO</name>
<organism evidence="1 2">
    <name type="scientific">Phaeosphaeria nodorum (strain SN15 / ATCC MYA-4574 / FGSC 10173)</name>
    <name type="common">Glume blotch fungus</name>
    <name type="synonym">Parastagonospora nodorum</name>
    <dbReference type="NCBI Taxonomy" id="321614"/>
    <lineage>
        <taxon>Eukaryota</taxon>
        <taxon>Fungi</taxon>
        <taxon>Dikarya</taxon>
        <taxon>Ascomycota</taxon>
        <taxon>Pezizomycotina</taxon>
        <taxon>Dothideomycetes</taxon>
        <taxon>Pleosporomycetidae</taxon>
        <taxon>Pleosporales</taxon>
        <taxon>Pleosporineae</taxon>
        <taxon>Phaeosphaeriaceae</taxon>
        <taxon>Parastagonospora</taxon>
    </lineage>
</organism>
<evidence type="ECO:0000313" key="2">
    <source>
        <dbReference type="Proteomes" id="UP000001055"/>
    </source>
</evidence>
<gene>
    <name evidence="1" type="ORF">SNOG_07345</name>
</gene>
<dbReference type="RefSeq" id="XP_001797683.1">
    <property type="nucleotide sequence ID" value="XM_001797631.1"/>
</dbReference>
<proteinExistence type="predicted"/>
<sequence>MTRSPTTTTYAIEFSIPTLLRQIQTEVQTGSKHHGCLGDGAASWNLSATVTPVALFDDLSIGARLCTSALQGSTPVSDRTTDVVILSLAAAAQQPRGAEAGFALESHDWHQIWERHANAGAAEWAPQAE</sequence>
<dbReference type="AlphaFoldDB" id="Q0ULL9"/>
<dbReference type="VEuPathDB" id="FungiDB:JI435_430150"/>
<dbReference type="HOGENOM" id="CLU_1949586_0_0_1"/>
<dbReference type="GeneID" id="5974576"/>
<reference evidence="2" key="1">
    <citation type="journal article" date="2007" name="Plant Cell">
        <title>Dothideomycete-plant interactions illuminated by genome sequencing and EST analysis of the wheat pathogen Stagonospora nodorum.</title>
        <authorList>
            <person name="Hane J.K."/>
            <person name="Lowe R.G."/>
            <person name="Solomon P.S."/>
            <person name="Tan K.C."/>
            <person name="Schoch C.L."/>
            <person name="Spatafora J.W."/>
            <person name="Crous P.W."/>
            <person name="Kodira C."/>
            <person name="Birren B.W."/>
            <person name="Galagan J.E."/>
            <person name="Torriani S.F."/>
            <person name="McDonald B.A."/>
            <person name="Oliver R.P."/>
        </authorList>
    </citation>
    <scope>NUCLEOTIDE SEQUENCE [LARGE SCALE GENOMIC DNA]</scope>
    <source>
        <strain evidence="2">SN15 / ATCC MYA-4574 / FGSC 10173</strain>
    </source>
</reference>
<accession>Q0ULL9</accession>